<protein>
    <recommendedName>
        <fullName evidence="1">Plasmid partition protein putative N-terminal domain-containing protein</fullName>
    </recommendedName>
</protein>
<dbReference type="Pfam" id="PF01672">
    <property type="entry name" value="Plasmid_parti_N"/>
    <property type="match status" value="1"/>
</dbReference>
<dbReference type="NCBIfam" id="NF033725">
    <property type="entry name" value="borfam_49"/>
    <property type="match status" value="1"/>
</dbReference>
<feature type="domain" description="Plasmid partition protein putative N-terminal" evidence="1">
    <location>
        <begin position="1"/>
        <end position="75"/>
    </location>
</feature>
<dbReference type="Proteomes" id="UP000575983">
    <property type="component" value="Unassembled WGS sequence"/>
</dbReference>
<dbReference type="InterPro" id="IPR002596">
    <property type="entry name" value="Plasmid_parti"/>
</dbReference>
<evidence type="ECO:0000259" key="1">
    <source>
        <dbReference type="Pfam" id="PF01672"/>
    </source>
</evidence>
<name>A0A7W9ZC09_9SPIR</name>
<evidence type="ECO:0000313" key="2">
    <source>
        <dbReference type="EMBL" id="MBB6208475.1"/>
    </source>
</evidence>
<dbReference type="EMBL" id="JACHFC010000008">
    <property type="protein sequence ID" value="MBB6208475.1"/>
    <property type="molecule type" value="Genomic_DNA"/>
</dbReference>
<organism evidence="2 3">
    <name type="scientific">Borreliella lanei</name>
    <dbReference type="NCBI Taxonomy" id="373540"/>
    <lineage>
        <taxon>Bacteria</taxon>
        <taxon>Pseudomonadati</taxon>
        <taxon>Spirochaetota</taxon>
        <taxon>Spirochaetia</taxon>
        <taxon>Spirochaetales</taxon>
        <taxon>Borreliaceae</taxon>
        <taxon>Borreliella</taxon>
    </lineage>
</organism>
<dbReference type="RefSeq" id="WP_246343386.1">
    <property type="nucleotide sequence ID" value="NZ_CP179523.1"/>
</dbReference>
<keyword evidence="3" id="KW-1185">Reference proteome</keyword>
<accession>A0A7W9ZC09</accession>
<comment type="caution">
    <text evidence="2">The sequence shown here is derived from an EMBL/GenBank/DDBJ whole genome shotgun (WGS) entry which is preliminary data.</text>
</comment>
<dbReference type="InterPro" id="IPR058550">
    <property type="entry name" value="Plasmid_parti_N"/>
</dbReference>
<evidence type="ECO:0000313" key="3">
    <source>
        <dbReference type="Proteomes" id="UP000575983"/>
    </source>
</evidence>
<proteinExistence type="predicted"/>
<dbReference type="AlphaFoldDB" id="A0A7W9ZC09"/>
<reference evidence="2 3" key="1">
    <citation type="submission" date="2020-08" db="EMBL/GenBank/DDBJ databases">
        <title>Genomic Encyclopedia of Type Strains, Phase IV (KMG-IV): sequencing the most valuable type-strain genomes for metagenomic binning, comparative biology and taxonomic classification.</title>
        <authorList>
            <person name="Goeker M."/>
        </authorList>
    </citation>
    <scope>NUCLEOTIDE SEQUENCE [LARGE SCALE GENOMIC DNA]</scope>
    <source>
        <strain evidence="2 3">DSM 17992</strain>
    </source>
</reference>
<gene>
    <name evidence="2" type="ORF">HNQ06_001005</name>
</gene>
<sequence length="99" mass="12062">MKILKEIRDKKYYEFDRYKAFKAFTESYTVAIGRRQIYFYLKIALAMEKSILEENFILKNGINRVLMEINNQNKKKLNKTKSKKKELKRIDFRVEKEEA</sequence>